<gene>
    <name evidence="1" type="ORF">M413DRAFT_151533</name>
</gene>
<reference evidence="2" key="2">
    <citation type="submission" date="2015-01" db="EMBL/GenBank/DDBJ databases">
        <title>Evolutionary Origins and Diversification of the Mycorrhizal Mutualists.</title>
        <authorList>
            <consortium name="DOE Joint Genome Institute"/>
            <consortium name="Mycorrhizal Genomics Consortium"/>
            <person name="Kohler A."/>
            <person name="Kuo A."/>
            <person name="Nagy L.G."/>
            <person name="Floudas D."/>
            <person name="Copeland A."/>
            <person name="Barry K.W."/>
            <person name="Cichocki N."/>
            <person name="Veneault-Fourrey C."/>
            <person name="LaButti K."/>
            <person name="Lindquist E.A."/>
            <person name="Lipzen A."/>
            <person name="Lundell T."/>
            <person name="Morin E."/>
            <person name="Murat C."/>
            <person name="Riley R."/>
            <person name="Ohm R."/>
            <person name="Sun H."/>
            <person name="Tunlid A."/>
            <person name="Henrissat B."/>
            <person name="Grigoriev I.V."/>
            <person name="Hibbett D.S."/>
            <person name="Martin F."/>
        </authorList>
    </citation>
    <scope>NUCLEOTIDE SEQUENCE [LARGE SCALE GENOMIC DNA]</scope>
    <source>
        <strain evidence="2">h7</strain>
    </source>
</reference>
<sequence length="539" mass="60782">MPDSPNPALPSVLPQRGHISSLPKELLLNVFKELYISSTELESDSDLDSDYLSKPTIFPYCVARVCKRWLQIIRSVPHFATRIVILVDKPISLKELQGQFNDCGSLLIKVFVIREDYTAGEDPLESDRVANVMKALLPNVTRSQVVVFDLLHNSSLPAMTQFSGRAPDLRTLKMKSRNYKSILRPRPSNPMAFVCPSLQFLDLNGRSFVEALRIPKWIDSMHMLSKKNLAITNLSTADGQDVDLRDLMIAISRMGHLTCLKLSRVELDHRSCLSRRPPPLFVQNLELEGLNRDVMTGFFAGYENKIDVSNFHLKECQLCPVRRLRSWHLALEGIGAEEDVTIFISKWDGFGLQIIDCPGVNNNVLQLLSRTQKSTNSLYCPTLRQLRLSPFPLVTVQAVKDMIIARRAKSDEFEVGSRLDRPLPMYGISMSGAGPPLSLEDLVWFKENLEAFVWDVPSPQPDSPILEADCSHWDFSQFDDPGASDSPLFPTTNRPPTLMLEDSPTESSLPARLFEVEIQQESNTTISDTVRTCRIVQIE</sequence>
<dbReference type="Proteomes" id="UP000053424">
    <property type="component" value="Unassembled WGS sequence"/>
</dbReference>
<evidence type="ECO:0000313" key="2">
    <source>
        <dbReference type="Proteomes" id="UP000053424"/>
    </source>
</evidence>
<dbReference type="EMBL" id="KN831780">
    <property type="protein sequence ID" value="KIM41579.1"/>
    <property type="molecule type" value="Genomic_DNA"/>
</dbReference>
<accession>A0A0C3CBI6</accession>
<organism evidence="1 2">
    <name type="scientific">Hebeloma cylindrosporum</name>
    <dbReference type="NCBI Taxonomy" id="76867"/>
    <lineage>
        <taxon>Eukaryota</taxon>
        <taxon>Fungi</taxon>
        <taxon>Dikarya</taxon>
        <taxon>Basidiomycota</taxon>
        <taxon>Agaricomycotina</taxon>
        <taxon>Agaricomycetes</taxon>
        <taxon>Agaricomycetidae</taxon>
        <taxon>Agaricales</taxon>
        <taxon>Agaricineae</taxon>
        <taxon>Hymenogastraceae</taxon>
        <taxon>Hebeloma</taxon>
    </lineage>
</organism>
<dbReference type="STRING" id="686832.A0A0C3CBI6"/>
<dbReference type="OrthoDB" id="3048627at2759"/>
<dbReference type="HOGENOM" id="CLU_027732_1_0_1"/>
<name>A0A0C3CBI6_HEBCY</name>
<dbReference type="InterPro" id="IPR032675">
    <property type="entry name" value="LRR_dom_sf"/>
</dbReference>
<reference evidence="1 2" key="1">
    <citation type="submission" date="2014-04" db="EMBL/GenBank/DDBJ databases">
        <authorList>
            <consortium name="DOE Joint Genome Institute"/>
            <person name="Kuo A."/>
            <person name="Gay G."/>
            <person name="Dore J."/>
            <person name="Kohler A."/>
            <person name="Nagy L.G."/>
            <person name="Floudas D."/>
            <person name="Copeland A."/>
            <person name="Barry K.W."/>
            <person name="Cichocki N."/>
            <person name="Veneault-Fourrey C."/>
            <person name="LaButti K."/>
            <person name="Lindquist E.A."/>
            <person name="Lipzen A."/>
            <person name="Lundell T."/>
            <person name="Morin E."/>
            <person name="Murat C."/>
            <person name="Sun H."/>
            <person name="Tunlid A."/>
            <person name="Henrissat B."/>
            <person name="Grigoriev I.V."/>
            <person name="Hibbett D.S."/>
            <person name="Martin F."/>
            <person name="Nordberg H.P."/>
            <person name="Cantor M.N."/>
            <person name="Hua S.X."/>
        </authorList>
    </citation>
    <scope>NUCLEOTIDE SEQUENCE [LARGE SCALE GENOMIC DNA]</scope>
    <source>
        <strain evidence="2">h7</strain>
    </source>
</reference>
<protein>
    <submittedName>
        <fullName evidence="1">Uncharacterized protein</fullName>
    </submittedName>
</protein>
<dbReference type="AlphaFoldDB" id="A0A0C3CBI6"/>
<keyword evidence="2" id="KW-1185">Reference proteome</keyword>
<dbReference type="Gene3D" id="3.80.10.10">
    <property type="entry name" value="Ribonuclease Inhibitor"/>
    <property type="match status" value="1"/>
</dbReference>
<proteinExistence type="predicted"/>
<evidence type="ECO:0000313" key="1">
    <source>
        <dbReference type="EMBL" id="KIM41579.1"/>
    </source>
</evidence>